<dbReference type="PROSITE" id="PS51379">
    <property type="entry name" value="4FE4S_FER_2"/>
    <property type="match status" value="2"/>
</dbReference>
<dbReference type="InterPro" id="IPR019574">
    <property type="entry name" value="NADH_UbQ_OxRdtase_Gsu_4Fe4S-bd"/>
</dbReference>
<dbReference type="SUPFAM" id="SSF50692">
    <property type="entry name" value="ADC-like"/>
    <property type="match status" value="1"/>
</dbReference>
<reference evidence="19 20" key="1">
    <citation type="submission" date="2015-07" db="EMBL/GenBank/DDBJ databases">
        <title>Isolation and Genomic Characterization of a Novel Halophilic Metal-Reducing Deltaproteobacterium from the Deep Subsurface.</title>
        <authorList>
            <person name="Badalamenti J.P."/>
            <person name="Summers Z.M."/>
            <person name="Gralnick J.A."/>
            <person name="Bond D.R."/>
        </authorList>
    </citation>
    <scope>NUCLEOTIDE SEQUENCE [LARGE SCALE GENOMIC DNA]</scope>
    <source>
        <strain evidence="19 20">WTL</strain>
    </source>
</reference>
<dbReference type="FunFam" id="3.10.20.740:FF:000004">
    <property type="entry name" value="NADH-quinone oxidoreductase"/>
    <property type="match status" value="1"/>
</dbReference>
<dbReference type="GO" id="GO:0051537">
    <property type="term" value="F:2 iron, 2 sulfur cluster binding"/>
    <property type="evidence" value="ECO:0007669"/>
    <property type="project" value="UniProtKB-KW"/>
</dbReference>
<feature type="domain" description="4Fe-4S ferredoxin-type" evidence="16">
    <location>
        <begin position="138"/>
        <end position="166"/>
    </location>
</feature>
<keyword evidence="4" id="KW-0004">4Fe-4S</keyword>
<dbReference type="Gene3D" id="3.10.20.740">
    <property type="match status" value="1"/>
</dbReference>
<dbReference type="SMART" id="SM00926">
    <property type="entry name" value="Molybdop_Fe4S4"/>
    <property type="match status" value="1"/>
</dbReference>
<dbReference type="PROSITE" id="PS51839">
    <property type="entry name" value="4FE4S_HC3"/>
    <property type="match status" value="1"/>
</dbReference>
<keyword evidence="9" id="KW-0560">Oxidoreductase</keyword>
<evidence type="ECO:0000256" key="11">
    <source>
        <dbReference type="ARBA" id="ARBA00023014"/>
    </source>
</evidence>
<gene>
    <name evidence="19" type="primary">nuoG-1</name>
    <name evidence="19" type="ORF">DSOUD_0260</name>
</gene>
<dbReference type="InterPro" id="IPR050123">
    <property type="entry name" value="Prok_molybdopt-oxidoreductase"/>
</dbReference>
<dbReference type="PROSITE" id="PS51085">
    <property type="entry name" value="2FE2S_FER_2"/>
    <property type="match status" value="1"/>
</dbReference>
<protein>
    <submittedName>
        <fullName evidence="19">NADH dehydrogenase subunit G</fullName>
    </submittedName>
</protein>
<evidence type="ECO:0000256" key="13">
    <source>
        <dbReference type="ARBA" id="ARBA00023136"/>
    </source>
</evidence>
<evidence type="ECO:0000256" key="1">
    <source>
        <dbReference type="ARBA" id="ARBA00001966"/>
    </source>
</evidence>
<dbReference type="GO" id="GO:0051539">
    <property type="term" value="F:4 iron, 4 sulfur cluster binding"/>
    <property type="evidence" value="ECO:0007669"/>
    <property type="project" value="UniProtKB-KW"/>
</dbReference>
<keyword evidence="6" id="KW-0479">Metal-binding</keyword>
<dbReference type="SUPFAM" id="SSF54862">
    <property type="entry name" value="4Fe-4S ferredoxins"/>
    <property type="match status" value="1"/>
</dbReference>
<dbReference type="PROSITE" id="PS51669">
    <property type="entry name" value="4FE4S_MOW_BIS_MGD"/>
    <property type="match status" value="1"/>
</dbReference>
<evidence type="ECO:0000313" key="19">
    <source>
        <dbReference type="EMBL" id="ALC15060.1"/>
    </source>
</evidence>
<feature type="domain" description="4Fe-4S His(Cys)3-ligated-type" evidence="18">
    <location>
        <begin position="79"/>
        <end position="118"/>
    </location>
</feature>
<dbReference type="Gene3D" id="3.40.228.10">
    <property type="entry name" value="Dimethylsulfoxide Reductase, domain 2"/>
    <property type="match status" value="1"/>
</dbReference>
<dbReference type="InterPro" id="IPR006656">
    <property type="entry name" value="Mopterin_OxRdtase"/>
</dbReference>
<dbReference type="RefSeq" id="WP_053549298.1">
    <property type="nucleotide sequence ID" value="NZ_CP010802.1"/>
</dbReference>
<keyword evidence="20" id="KW-1185">Reference proteome</keyword>
<dbReference type="Gene3D" id="2.20.25.90">
    <property type="entry name" value="ADC-like domains"/>
    <property type="match status" value="1"/>
</dbReference>
<dbReference type="SUPFAM" id="SSF54292">
    <property type="entry name" value="2Fe-2S ferredoxin-like"/>
    <property type="match status" value="1"/>
</dbReference>
<evidence type="ECO:0000256" key="7">
    <source>
        <dbReference type="ARBA" id="ARBA00022737"/>
    </source>
</evidence>
<comment type="similarity">
    <text evidence="3">Belongs to the complex I 75 kDa subunit family.</text>
</comment>
<dbReference type="Gene3D" id="2.40.40.20">
    <property type="match status" value="1"/>
</dbReference>
<dbReference type="PANTHER" id="PTHR43105">
    <property type="entry name" value="RESPIRATORY NITRATE REDUCTASE"/>
    <property type="match status" value="1"/>
</dbReference>
<dbReference type="InterPro" id="IPR006655">
    <property type="entry name" value="Mopterin_OxRdtase_prok_CS"/>
</dbReference>
<dbReference type="PROSITE" id="PS00641">
    <property type="entry name" value="COMPLEX1_75K_1"/>
    <property type="match status" value="1"/>
</dbReference>
<evidence type="ECO:0000256" key="10">
    <source>
        <dbReference type="ARBA" id="ARBA00023004"/>
    </source>
</evidence>
<evidence type="ECO:0000256" key="2">
    <source>
        <dbReference type="ARBA" id="ARBA00004370"/>
    </source>
</evidence>
<dbReference type="Pfam" id="PF13510">
    <property type="entry name" value="Fer2_4"/>
    <property type="match status" value="1"/>
</dbReference>
<evidence type="ECO:0000256" key="4">
    <source>
        <dbReference type="ARBA" id="ARBA00022485"/>
    </source>
</evidence>
<dbReference type="InterPro" id="IPR009010">
    <property type="entry name" value="Asp_de-COase-like_dom_sf"/>
</dbReference>
<dbReference type="STRING" id="1603606.DSOUD_0260"/>
<dbReference type="GO" id="GO:0042773">
    <property type="term" value="P:ATP synthesis coupled electron transport"/>
    <property type="evidence" value="ECO:0007669"/>
    <property type="project" value="InterPro"/>
</dbReference>
<dbReference type="Pfam" id="PF04879">
    <property type="entry name" value="Molybdop_Fe4S4"/>
    <property type="match status" value="1"/>
</dbReference>
<dbReference type="SUPFAM" id="SSF53706">
    <property type="entry name" value="Formate dehydrogenase/DMSO reductase, domains 1-3"/>
    <property type="match status" value="1"/>
</dbReference>
<dbReference type="KEGG" id="des:DSOUD_0260"/>
<evidence type="ECO:0000256" key="14">
    <source>
        <dbReference type="ARBA" id="ARBA00034078"/>
    </source>
</evidence>
<dbReference type="PROSITE" id="PS00490">
    <property type="entry name" value="MOLYBDOPTERIN_PROK_2"/>
    <property type="match status" value="1"/>
</dbReference>
<dbReference type="InterPro" id="IPR036010">
    <property type="entry name" value="2Fe-2S_ferredoxin-like_sf"/>
</dbReference>
<keyword evidence="7" id="KW-0677">Repeat</keyword>
<evidence type="ECO:0000256" key="12">
    <source>
        <dbReference type="ARBA" id="ARBA00023027"/>
    </source>
</evidence>
<dbReference type="Pfam" id="PF22117">
    <property type="entry name" value="Fer4_Nqo3"/>
    <property type="match status" value="1"/>
</dbReference>
<evidence type="ECO:0000256" key="3">
    <source>
        <dbReference type="ARBA" id="ARBA00005404"/>
    </source>
</evidence>
<feature type="domain" description="4Fe-4S Mo/W bis-MGD-type" evidence="17">
    <location>
        <begin position="216"/>
        <end position="272"/>
    </location>
</feature>
<accession>A0A0M4D3P1</accession>
<keyword evidence="5" id="KW-0001">2Fe-2S</keyword>
<evidence type="ECO:0000256" key="5">
    <source>
        <dbReference type="ARBA" id="ARBA00022714"/>
    </source>
</evidence>
<dbReference type="InterPro" id="IPR017896">
    <property type="entry name" value="4Fe4S_Fe-S-bd"/>
</dbReference>
<evidence type="ECO:0000256" key="9">
    <source>
        <dbReference type="ARBA" id="ARBA00023002"/>
    </source>
</evidence>
<proteinExistence type="inferred from homology"/>
<dbReference type="PROSITE" id="PS00198">
    <property type="entry name" value="4FE4S_FER_1"/>
    <property type="match status" value="1"/>
</dbReference>
<evidence type="ECO:0000256" key="6">
    <source>
        <dbReference type="ARBA" id="ARBA00022723"/>
    </source>
</evidence>
<dbReference type="Gene3D" id="3.40.50.740">
    <property type="match status" value="1"/>
</dbReference>
<dbReference type="FunFam" id="3.30.70.20:FF:000035">
    <property type="entry name" value="Iron hydrogenase 1"/>
    <property type="match status" value="1"/>
</dbReference>
<dbReference type="SMART" id="SM00929">
    <property type="entry name" value="NADH-G_4Fe-4S_3"/>
    <property type="match status" value="1"/>
</dbReference>
<dbReference type="GO" id="GO:0016020">
    <property type="term" value="C:membrane"/>
    <property type="evidence" value="ECO:0007669"/>
    <property type="project" value="UniProtKB-SubCell"/>
</dbReference>
<dbReference type="Pfam" id="PF10588">
    <property type="entry name" value="NADH-G_4Fe-4S_3"/>
    <property type="match status" value="1"/>
</dbReference>
<dbReference type="Proteomes" id="UP000057158">
    <property type="component" value="Chromosome"/>
</dbReference>
<dbReference type="PROSITE" id="PS00642">
    <property type="entry name" value="COMPLEX1_75K_2"/>
    <property type="match status" value="1"/>
</dbReference>
<dbReference type="Pfam" id="PF00384">
    <property type="entry name" value="Molybdopterin"/>
    <property type="match status" value="1"/>
</dbReference>
<evidence type="ECO:0000256" key="8">
    <source>
        <dbReference type="ARBA" id="ARBA00022967"/>
    </source>
</evidence>
<evidence type="ECO:0000259" key="16">
    <source>
        <dbReference type="PROSITE" id="PS51379"/>
    </source>
</evidence>
<dbReference type="GO" id="GO:0046872">
    <property type="term" value="F:metal ion binding"/>
    <property type="evidence" value="ECO:0007669"/>
    <property type="project" value="UniProtKB-KW"/>
</dbReference>
<keyword evidence="12" id="KW-0520">NAD</keyword>
<dbReference type="EMBL" id="CP010802">
    <property type="protein sequence ID" value="ALC15060.1"/>
    <property type="molecule type" value="Genomic_DNA"/>
</dbReference>
<dbReference type="GO" id="GO:0008137">
    <property type="term" value="F:NADH dehydrogenase (ubiquinone) activity"/>
    <property type="evidence" value="ECO:0007669"/>
    <property type="project" value="InterPro"/>
</dbReference>
<dbReference type="OrthoDB" id="9816402at2"/>
<dbReference type="AlphaFoldDB" id="A0A0M4D3P1"/>
<organism evidence="19 20">
    <name type="scientific">Desulfuromonas soudanensis</name>
    <dbReference type="NCBI Taxonomy" id="1603606"/>
    <lineage>
        <taxon>Bacteria</taxon>
        <taxon>Pseudomonadati</taxon>
        <taxon>Thermodesulfobacteriota</taxon>
        <taxon>Desulfuromonadia</taxon>
        <taxon>Desulfuromonadales</taxon>
        <taxon>Desulfuromonadaceae</taxon>
        <taxon>Desulfuromonas</taxon>
    </lineage>
</organism>
<dbReference type="GO" id="GO:0003954">
    <property type="term" value="F:NADH dehydrogenase activity"/>
    <property type="evidence" value="ECO:0007669"/>
    <property type="project" value="TreeGrafter"/>
</dbReference>
<comment type="cofactor">
    <cofactor evidence="14">
        <name>[2Fe-2S] cluster</name>
        <dbReference type="ChEBI" id="CHEBI:190135"/>
    </cofactor>
</comment>
<dbReference type="InterPro" id="IPR001041">
    <property type="entry name" value="2Fe-2S_ferredoxin-type"/>
</dbReference>
<feature type="domain" description="4Fe-4S ferredoxin-type" evidence="16">
    <location>
        <begin position="177"/>
        <end position="207"/>
    </location>
</feature>
<evidence type="ECO:0000259" key="18">
    <source>
        <dbReference type="PROSITE" id="PS51839"/>
    </source>
</evidence>
<dbReference type="InterPro" id="IPR054351">
    <property type="entry name" value="NADH_UbQ_OxRdtase_ferredoxin"/>
</dbReference>
<name>A0A0M4D3P1_9BACT</name>
<dbReference type="PANTHER" id="PTHR43105:SF14">
    <property type="entry name" value="FORMATE DEHYDROGENASE H"/>
    <property type="match status" value="1"/>
</dbReference>
<feature type="domain" description="2Fe-2S ferredoxin-type" evidence="15">
    <location>
        <begin position="1"/>
        <end position="79"/>
    </location>
</feature>
<evidence type="ECO:0000259" key="17">
    <source>
        <dbReference type="PROSITE" id="PS51669"/>
    </source>
</evidence>
<comment type="subcellular location">
    <subcellularLocation>
        <location evidence="2">Membrane</location>
    </subcellularLocation>
</comment>
<dbReference type="CDD" id="cd00207">
    <property type="entry name" value="fer2"/>
    <property type="match status" value="1"/>
</dbReference>
<dbReference type="GO" id="GO:0043546">
    <property type="term" value="F:molybdopterin cofactor binding"/>
    <property type="evidence" value="ECO:0007669"/>
    <property type="project" value="InterPro"/>
</dbReference>
<sequence length="826" mass="87664">MVNLTIDGKQVTVSKSATIYEAACEGGIHIPVLCYAKKLLPYGACRVCLVEVEQMKGRLIPSCTTPATEGMVVTTKSPEINKVRKTVLEFLLVNHVVDCPVCDKGGECDLQDLTYEYEVSTNRFEGVKFDLPKDEVNPLIERNMNRCVLCGKCARVCDEIVGYGSYSFINRGFETKIATAFDRGLNCEFCGQCVSMCPVGAILPRPFKFKARPWQIKEVDSVCGYCGNGCTLTLGVLNDRVETIRFNDKTGVNDGNLCIRGRFGYSYVNSEERLKKPLLRKDGQLVEVEWPEAIEAVAKGFETARSQGGLGIISGARLTNEELYLLKNLSKVAGTANLDHSGGECYKGVTEGLKATLGLTSSTATFPQVENCDVILAIRSDFYETHPVFGMVVNQAVKRHEAQLLVVADKKGKFGKLPHAKTLLSRPGHEVSVLNGMAQVLLSEGLAVTEGVQGLDELKASLAQFTPEAVAASTGVDAESIRQAARKLAGAKKSAILLAYGLPYTANSRELGIAAANLAILSGNAGKDGCGLYLCGEKANSQGAIDLGILPGKEGLGASAMLEAATAGKLSALYVVGEDLLGAYPDRDRVAKALTAVPFLVVQDLFLSATAAQADVVLPAASFAEKDGTFTNAERRIQKLHTAIPSPGEAKTDLAIFSMLASRLGSTLSYTGPGAVFAELAAVTPGYAGINYNTIGPQGVVWGGEILAPAFKKVVPVSGAAVAAGTFQFITGSALYHSGTVSTRAQGPNAVVSEAYLELGREDAAALKVSEGDLVTVKGNGVELRLKAKVDTRLPKGVVFAPYHFAEAGINRLYKGEAAVAVEVQK</sequence>
<dbReference type="Gene3D" id="3.30.70.20">
    <property type="match status" value="1"/>
</dbReference>
<evidence type="ECO:0000313" key="20">
    <source>
        <dbReference type="Proteomes" id="UP000057158"/>
    </source>
</evidence>
<keyword evidence="10" id="KW-0408">Iron</keyword>
<keyword evidence="13" id="KW-0472">Membrane</keyword>
<dbReference type="Pfam" id="PF01568">
    <property type="entry name" value="Molydop_binding"/>
    <property type="match status" value="1"/>
</dbReference>
<keyword evidence="11" id="KW-0411">Iron-sulfur</keyword>
<keyword evidence="8" id="KW-1278">Translocase</keyword>
<dbReference type="InterPro" id="IPR006963">
    <property type="entry name" value="Mopterin_OxRdtase_4Fe-4S_dom"/>
</dbReference>
<dbReference type="InterPro" id="IPR006657">
    <property type="entry name" value="MoPterin_dinucl-bd_dom"/>
</dbReference>
<dbReference type="PATRIC" id="fig|1603606.3.peg.289"/>
<dbReference type="InterPro" id="IPR000283">
    <property type="entry name" value="NADH_UbQ_OxRdtase_75kDa_su_CS"/>
</dbReference>
<dbReference type="InterPro" id="IPR017900">
    <property type="entry name" value="4Fe4S_Fe_S_CS"/>
</dbReference>
<comment type="cofactor">
    <cofactor evidence="1">
        <name>[4Fe-4S] cluster</name>
        <dbReference type="ChEBI" id="CHEBI:49883"/>
    </cofactor>
</comment>
<evidence type="ECO:0000259" key="15">
    <source>
        <dbReference type="PROSITE" id="PS51085"/>
    </source>
</evidence>